<comment type="caution">
    <text evidence="3">The sequence shown here is derived from an EMBL/GenBank/DDBJ whole genome shotgun (WGS) entry which is preliminary data.</text>
</comment>
<feature type="compositionally biased region" description="Low complexity" evidence="1">
    <location>
        <begin position="963"/>
        <end position="981"/>
    </location>
</feature>
<gene>
    <name evidence="3" type="ORF">D9758_003093</name>
</gene>
<feature type="compositionally biased region" description="Pro residues" evidence="1">
    <location>
        <begin position="731"/>
        <end position="740"/>
    </location>
</feature>
<feature type="region of interest" description="Disordered" evidence="1">
    <location>
        <begin position="446"/>
        <end position="486"/>
    </location>
</feature>
<keyword evidence="4" id="KW-1185">Reference proteome</keyword>
<feature type="compositionally biased region" description="Low complexity" evidence="1">
    <location>
        <begin position="661"/>
        <end position="673"/>
    </location>
</feature>
<keyword evidence="2" id="KW-0812">Transmembrane</keyword>
<organism evidence="3 4">
    <name type="scientific">Tetrapyrgos nigripes</name>
    <dbReference type="NCBI Taxonomy" id="182062"/>
    <lineage>
        <taxon>Eukaryota</taxon>
        <taxon>Fungi</taxon>
        <taxon>Dikarya</taxon>
        <taxon>Basidiomycota</taxon>
        <taxon>Agaricomycotina</taxon>
        <taxon>Agaricomycetes</taxon>
        <taxon>Agaricomycetidae</taxon>
        <taxon>Agaricales</taxon>
        <taxon>Marasmiineae</taxon>
        <taxon>Marasmiaceae</taxon>
        <taxon>Tetrapyrgos</taxon>
    </lineage>
</organism>
<feature type="compositionally biased region" description="Low complexity" evidence="1">
    <location>
        <begin position="887"/>
        <end position="902"/>
    </location>
</feature>
<sequence length="1044" mass="112594">MSSQPSSPRSSHGLPSPPDSPDQYHSDAESIASNSSFPSVSVSSSFFFSSAAHSPHTQSEGGNSSEAANQGLIIPSLTLPEALHRPTPWGKTIGDLRVVIVDLGDDSSCSALQSQSQSPSHDNNMNTLVKTLLRENEDVVEVDADWEWDEVEHVPVRVLHASTDWIEHSDAHGLEKYDPTKNIQLLDVGANELQAIKRIVLAPFVELSNVLPSSSSSTSSSSIGLLANLISAPTTPLYTVLLLLLPSGAQSTHQPNYAEICQCLGPLVPILPVLIPSATTSYTSSHPSPQHQFIINPTYSPSYHHHRHPDHPLASSNPHHPAFKSGSRVQSGDALTNSHSNFKPPTTFIPYSSVTHSQPQPHSQAYTTTADQSRKFKPVTLPILRNMLFRPDVSSHNIAAGAPGKMAGSASHGSIVSLRSEAAELFLRWWRVEGIIQSIVCVDGDAVEGPGGRRKRDRQESTIMRPEYEFDGGERNEDAEGATKSGSWSVFKAKWEKEWERKWEGMEEELSRDVAVRLREVKGRQREMATERTMTGYEDQEEQGEGVEIAVEDTGAESRLEKAPVDSETPNQRFNEGYVESAPSESSAVQTASEAETDDDDASRDQSQASSEAGGTRESETDNENMDEGVIFQLDLSPRLPLPHSGYGHVQPRKPLPLNRSKSYSSLSSFEASYNHGLGLEDPREQESEDGDDEEGNEGNGDVDRTAMLSRTLTTKDIHAQVARNSDSEMAPPPPPPPPTSNTSPQILTSSSASPDSSVAQVRDGDLDLAGHKDMTPTSSVTDVSEAEPQLSPKTPRPLALMRASTVRDNWGGSLSGKGKGKMSTVRAGTDSGTIRRRPSKAAPRSRSTSPSNPSSPAFPPKGTGSSYSRRPGAARVKTKSAKDVNTSPSSSKTTSTSTGNTQAQVRYEDDDEREHGHGYPYHDHDQELLGLGFDPLHLPSLLIFSLSLFRPLRDRVRTLIVGSGSASSSPSASATEPPETVTSSPEASISTAVGQGRCDTIEVKGRVSSSIGQSRLSIFVVSLGVGVGLGYVIGRMNRVEYAV</sequence>
<keyword evidence="2" id="KW-0472">Membrane</keyword>
<evidence type="ECO:0000313" key="4">
    <source>
        <dbReference type="Proteomes" id="UP000559256"/>
    </source>
</evidence>
<dbReference type="EMBL" id="JAACJM010000014">
    <property type="protein sequence ID" value="KAF5369041.1"/>
    <property type="molecule type" value="Genomic_DNA"/>
</dbReference>
<feature type="region of interest" description="Disordered" evidence="1">
    <location>
        <begin position="1"/>
        <end position="38"/>
    </location>
</feature>
<feature type="region of interest" description="Disordered" evidence="1">
    <location>
        <begin position="281"/>
        <end position="372"/>
    </location>
</feature>
<name>A0A8H5GQB2_9AGAR</name>
<feature type="compositionally biased region" description="Polar residues" evidence="1">
    <location>
        <begin position="982"/>
        <end position="992"/>
    </location>
</feature>
<feature type="compositionally biased region" description="Acidic residues" evidence="1">
    <location>
        <begin position="687"/>
        <end position="697"/>
    </location>
</feature>
<accession>A0A8H5GQB2</accession>
<feature type="compositionally biased region" description="Basic and acidic residues" evidence="1">
    <location>
        <begin position="763"/>
        <end position="775"/>
    </location>
</feature>
<dbReference type="AlphaFoldDB" id="A0A8H5GQB2"/>
<proteinExistence type="predicted"/>
<feature type="compositionally biased region" description="Basic and acidic residues" evidence="1">
    <location>
        <begin position="466"/>
        <end position="478"/>
    </location>
</feature>
<feature type="compositionally biased region" description="Low complexity" evidence="1">
    <location>
        <begin position="841"/>
        <end position="856"/>
    </location>
</feature>
<reference evidence="3 4" key="1">
    <citation type="journal article" date="2020" name="ISME J.">
        <title>Uncovering the hidden diversity of litter-decomposition mechanisms in mushroom-forming fungi.</title>
        <authorList>
            <person name="Floudas D."/>
            <person name="Bentzer J."/>
            <person name="Ahren D."/>
            <person name="Johansson T."/>
            <person name="Persson P."/>
            <person name="Tunlid A."/>
        </authorList>
    </citation>
    <scope>NUCLEOTIDE SEQUENCE [LARGE SCALE GENOMIC DNA]</scope>
    <source>
        <strain evidence="3 4">CBS 291.85</strain>
    </source>
</reference>
<feature type="compositionally biased region" description="Acidic residues" evidence="1">
    <location>
        <begin position="538"/>
        <end position="555"/>
    </location>
</feature>
<dbReference type="Proteomes" id="UP000559256">
    <property type="component" value="Unassembled WGS sequence"/>
</dbReference>
<feature type="compositionally biased region" description="Low complexity" evidence="1">
    <location>
        <begin position="1"/>
        <end position="11"/>
    </location>
</feature>
<feature type="compositionally biased region" description="Basic and acidic residues" evidence="1">
    <location>
        <begin position="556"/>
        <end position="565"/>
    </location>
</feature>
<feature type="region of interest" description="Disordered" evidence="1">
    <location>
        <begin position="963"/>
        <end position="992"/>
    </location>
</feature>
<feature type="compositionally biased region" description="Polar residues" evidence="1">
    <location>
        <begin position="327"/>
        <end position="371"/>
    </location>
</feature>
<evidence type="ECO:0000313" key="3">
    <source>
        <dbReference type="EMBL" id="KAF5369041.1"/>
    </source>
</evidence>
<dbReference type="OrthoDB" id="3350156at2759"/>
<evidence type="ECO:0000256" key="2">
    <source>
        <dbReference type="SAM" id="Phobius"/>
    </source>
</evidence>
<protein>
    <submittedName>
        <fullName evidence="3">Uncharacterized protein</fullName>
    </submittedName>
</protein>
<feature type="region of interest" description="Disordered" evidence="1">
    <location>
        <begin position="525"/>
        <end position="922"/>
    </location>
</feature>
<keyword evidence="2" id="KW-1133">Transmembrane helix</keyword>
<feature type="compositionally biased region" description="Polar residues" evidence="1">
    <location>
        <begin position="281"/>
        <end position="301"/>
    </location>
</feature>
<evidence type="ECO:0000256" key="1">
    <source>
        <dbReference type="SAM" id="MobiDB-lite"/>
    </source>
</evidence>
<feature type="transmembrane region" description="Helical" evidence="2">
    <location>
        <begin position="1017"/>
        <end position="1035"/>
    </location>
</feature>